<dbReference type="AlphaFoldDB" id="A0A9D9DY26"/>
<dbReference type="InterPro" id="IPR022555">
    <property type="entry name" value="DUF2577"/>
</dbReference>
<protein>
    <submittedName>
        <fullName evidence="1">DUF2577 domain-containing protein</fullName>
    </submittedName>
</protein>
<name>A0A9D9DY26_9FIRM</name>
<dbReference type="Pfam" id="PF10844">
    <property type="entry name" value="DUF2577"/>
    <property type="match status" value="1"/>
</dbReference>
<sequence length="135" mass="15357">MLNSSDFVKIIKKSAIEAVKNSKPTDIFYGTVQCISPLTIFIDQKLILSEKFLIIPESLTDYETEISFDDPSVKQVFTTWDMGETSESTPSKISFKEKIKHKITVYNSLKEGEKVILLRQQGGQKYMVLDRAVTL</sequence>
<reference evidence="1" key="1">
    <citation type="submission" date="2020-10" db="EMBL/GenBank/DDBJ databases">
        <authorList>
            <person name="Gilroy R."/>
        </authorList>
    </citation>
    <scope>NUCLEOTIDE SEQUENCE</scope>
    <source>
        <strain evidence="1">F6-4510</strain>
    </source>
</reference>
<evidence type="ECO:0000313" key="1">
    <source>
        <dbReference type="EMBL" id="MBO8435135.1"/>
    </source>
</evidence>
<accession>A0A9D9DY26</accession>
<reference evidence="1" key="2">
    <citation type="journal article" date="2021" name="PeerJ">
        <title>Extensive microbial diversity within the chicken gut microbiome revealed by metagenomics and culture.</title>
        <authorList>
            <person name="Gilroy R."/>
            <person name="Ravi A."/>
            <person name="Getino M."/>
            <person name="Pursley I."/>
            <person name="Horton D.L."/>
            <person name="Alikhan N.F."/>
            <person name="Baker D."/>
            <person name="Gharbi K."/>
            <person name="Hall N."/>
            <person name="Watson M."/>
            <person name="Adriaenssens E.M."/>
            <person name="Foster-Nyarko E."/>
            <person name="Jarju S."/>
            <person name="Secka A."/>
            <person name="Antonio M."/>
            <person name="Oren A."/>
            <person name="Chaudhuri R.R."/>
            <person name="La Ragione R."/>
            <person name="Hildebrand F."/>
            <person name="Pallen M.J."/>
        </authorList>
    </citation>
    <scope>NUCLEOTIDE SEQUENCE</scope>
    <source>
        <strain evidence="1">F6-4510</strain>
    </source>
</reference>
<gene>
    <name evidence="1" type="ORF">IAC55_07440</name>
</gene>
<dbReference type="Proteomes" id="UP000823611">
    <property type="component" value="Unassembled WGS sequence"/>
</dbReference>
<organism evidence="1 2">
    <name type="scientific">Candidatus Fimicola merdigallinarum</name>
    <dbReference type="NCBI Taxonomy" id="2840819"/>
    <lineage>
        <taxon>Bacteria</taxon>
        <taxon>Bacillati</taxon>
        <taxon>Bacillota</taxon>
        <taxon>Clostridia</taxon>
        <taxon>Lachnospirales</taxon>
        <taxon>Lachnospiraceae</taxon>
        <taxon>Lachnospiraceae incertae sedis</taxon>
        <taxon>Candidatus Fimicola</taxon>
    </lineage>
</organism>
<dbReference type="EMBL" id="JADIMX010000138">
    <property type="protein sequence ID" value="MBO8435135.1"/>
    <property type="molecule type" value="Genomic_DNA"/>
</dbReference>
<proteinExistence type="predicted"/>
<evidence type="ECO:0000313" key="2">
    <source>
        <dbReference type="Proteomes" id="UP000823611"/>
    </source>
</evidence>
<comment type="caution">
    <text evidence="1">The sequence shown here is derived from an EMBL/GenBank/DDBJ whole genome shotgun (WGS) entry which is preliminary data.</text>
</comment>